<organism evidence="1 2">
    <name type="scientific">Micromonospora ureilytica</name>
    <dbReference type="NCBI Taxonomy" id="709868"/>
    <lineage>
        <taxon>Bacteria</taxon>
        <taxon>Bacillati</taxon>
        <taxon>Actinomycetota</taxon>
        <taxon>Actinomycetes</taxon>
        <taxon>Micromonosporales</taxon>
        <taxon>Micromonosporaceae</taxon>
        <taxon>Micromonospora</taxon>
    </lineage>
</organism>
<evidence type="ECO:0000313" key="1">
    <source>
        <dbReference type="EMBL" id="MBG6066417.1"/>
    </source>
</evidence>
<accession>A0ABS0JH83</accession>
<gene>
    <name evidence="1" type="ORF">IW248_002704</name>
</gene>
<proteinExistence type="predicted"/>
<sequence length="98" mass="9470">MRRAVSGAVNPGVEVLSGALVADQCGEPAGEVGDGVEVRAAVAGVGEVGGEPVLQCAQAALLAAGKDLGVQVGGVVDAIGEALPQVGVERARTLGRLG</sequence>
<reference evidence="1 2" key="1">
    <citation type="submission" date="2020-11" db="EMBL/GenBank/DDBJ databases">
        <title>Sequencing the genomes of 1000 actinobacteria strains.</title>
        <authorList>
            <person name="Klenk H.-P."/>
        </authorList>
    </citation>
    <scope>NUCLEOTIDE SEQUENCE [LARGE SCALE GENOMIC DNA]</scope>
    <source>
        <strain evidence="1 2">DSM 101692</strain>
    </source>
</reference>
<keyword evidence="2" id="KW-1185">Reference proteome</keyword>
<dbReference type="EMBL" id="JADOTX010000001">
    <property type="protein sequence ID" value="MBG6066417.1"/>
    <property type="molecule type" value="Genomic_DNA"/>
</dbReference>
<comment type="caution">
    <text evidence="1">The sequence shown here is derived from an EMBL/GenBank/DDBJ whole genome shotgun (WGS) entry which is preliminary data.</text>
</comment>
<name>A0ABS0JH83_9ACTN</name>
<dbReference type="RefSeq" id="WP_196927254.1">
    <property type="nucleotide sequence ID" value="NZ_JADOTX010000001.1"/>
</dbReference>
<protein>
    <submittedName>
        <fullName evidence="1">Uncharacterized protein</fullName>
    </submittedName>
</protein>
<dbReference type="Proteomes" id="UP000614915">
    <property type="component" value="Unassembled WGS sequence"/>
</dbReference>
<evidence type="ECO:0000313" key="2">
    <source>
        <dbReference type="Proteomes" id="UP000614915"/>
    </source>
</evidence>